<dbReference type="EMBL" id="GBEZ01007529">
    <property type="protein sequence ID" value="JAC77943.1"/>
    <property type="molecule type" value="Transcribed_RNA"/>
</dbReference>
<dbReference type="AlphaFoldDB" id="A0A061S120"/>
<accession>A0A061S120</accession>
<proteinExistence type="predicted"/>
<reference evidence="1" key="1">
    <citation type="submission" date="2014-05" db="EMBL/GenBank/DDBJ databases">
        <title>The transcriptome of the halophilic microalga Tetraselmis sp. GSL018 isolated from the Great Salt Lake, Utah.</title>
        <authorList>
            <person name="Jinkerson R.E."/>
            <person name="D'Adamo S."/>
            <person name="Posewitz M.C."/>
        </authorList>
    </citation>
    <scope>NUCLEOTIDE SEQUENCE</scope>
    <source>
        <strain evidence="1">GSL018</strain>
    </source>
</reference>
<name>A0A061S120_9CHLO</name>
<gene>
    <name evidence="1" type="ORF">TSPGSL018_16424</name>
</gene>
<protein>
    <submittedName>
        <fullName evidence="1">Uncharacterized protein</fullName>
    </submittedName>
</protein>
<evidence type="ECO:0000313" key="1">
    <source>
        <dbReference type="EMBL" id="JAC77943.1"/>
    </source>
</evidence>
<sequence length="148" mass="16551">MAAPVQPNYAELADGLHKIAEQAQHLPNANPAQIFARLDNLQQDQQQILLILHQIMEGQAQLRRDILLAESRSSARGLNSTSGITGVLCFPRTEEGDIPQELALRSPQQLAVLEEHELDAYIQFYRLEGETRVAKLQNLGRFLGCKLL</sequence>
<organism evidence="1">
    <name type="scientific">Tetraselmis sp. GSL018</name>
    <dbReference type="NCBI Taxonomy" id="582737"/>
    <lineage>
        <taxon>Eukaryota</taxon>
        <taxon>Viridiplantae</taxon>
        <taxon>Chlorophyta</taxon>
        <taxon>core chlorophytes</taxon>
        <taxon>Chlorodendrophyceae</taxon>
        <taxon>Chlorodendrales</taxon>
        <taxon>Chlorodendraceae</taxon>
        <taxon>Tetraselmis</taxon>
    </lineage>
</organism>